<comment type="caution">
    <text evidence="1">The sequence shown here is derived from an EMBL/GenBank/DDBJ whole genome shotgun (WGS) entry which is preliminary data.</text>
</comment>
<gene>
    <name evidence="1" type="primary">Acey_s0085.g1811</name>
    <name evidence="1" type="ORF">Y032_0085g1811</name>
</gene>
<dbReference type="EMBL" id="JARK01001421">
    <property type="protein sequence ID" value="EYC04819.1"/>
    <property type="molecule type" value="Genomic_DNA"/>
</dbReference>
<reference evidence="2" key="1">
    <citation type="journal article" date="2015" name="Nat. Genet.">
        <title>The genome and transcriptome of the zoonotic hookworm Ancylostoma ceylanicum identify infection-specific gene families.</title>
        <authorList>
            <person name="Schwarz E.M."/>
            <person name="Hu Y."/>
            <person name="Antoshechkin I."/>
            <person name="Miller M.M."/>
            <person name="Sternberg P.W."/>
            <person name="Aroian R.V."/>
        </authorList>
    </citation>
    <scope>NUCLEOTIDE SEQUENCE</scope>
    <source>
        <strain evidence="2">HY135</strain>
    </source>
</reference>
<proteinExistence type="predicted"/>
<accession>A0A016TP67</accession>
<evidence type="ECO:0000313" key="2">
    <source>
        <dbReference type="Proteomes" id="UP000024635"/>
    </source>
</evidence>
<evidence type="ECO:0000313" key="1">
    <source>
        <dbReference type="EMBL" id="EYC04819.1"/>
    </source>
</evidence>
<keyword evidence="2" id="KW-1185">Reference proteome</keyword>
<name>A0A016TP67_9BILA</name>
<organism evidence="1 2">
    <name type="scientific">Ancylostoma ceylanicum</name>
    <dbReference type="NCBI Taxonomy" id="53326"/>
    <lineage>
        <taxon>Eukaryota</taxon>
        <taxon>Metazoa</taxon>
        <taxon>Ecdysozoa</taxon>
        <taxon>Nematoda</taxon>
        <taxon>Chromadorea</taxon>
        <taxon>Rhabditida</taxon>
        <taxon>Rhabditina</taxon>
        <taxon>Rhabditomorpha</taxon>
        <taxon>Strongyloidea</taxon>
        <taxon>Ancylostomatidae</taxon>
        <taxon>Ancylostomatinae</taxon>
        <taxon>Ancylostoma</taxon>
    </lineage>
</organism>
<dbReference type="AlphaFoldDB" id="A0A016TP67"/>
<sequence length="88" mass="10193">MTLRKEGRVSRLTRLNELDDKQFNMTEACCHVAYTLAAQTTDDVETSRAEAVDRVYIRCCSLKFSRNLPCWIQFPPPPECKALRNQIK</sequence>
<protein>
    <submittedName>
        <fullName evidence="1">Uncharacterized protein</fullName>
    </submittedName>
</protein>
<dbReference type="Proteomes" id="UP000024635">
    <property type="component" value="Unassembled WGS sequence"/>
</dbReference>